<dbReference type="EMBL" id="CAJVRM010000201">
    <property type="protein sequence ID" value="CAG8977016.1"/>
    <property type="molecule type" value="Genomic_DNA"/>
</dbReference>
<comment type="caution">
    <text evidence="2">The sequence shown here is derived from an EMBL/GenBank/DDBJ whole genome shotgun (WGS) entry which is preliminary data.</text>
</comment>
<dbReference type="Proteomes" id="UP000701801">
    <property type="component" value="Unassembled WGS sequence"/>
</dbReference>
<keyword evidence="3" id="KW-1185">Reference proteome</keyword>
<evidence type="ECO:0000313" key="3">
    <source>
        <dbReference type="Proteomes" id="UP000701801"/>
    </source>
</evidence>
<proteinExistence type="predicted"/>
<evidence type="ECO:0000256" key="1">
    <source>
        <dbReference type="SAM" id="MobiDB-lite"/>
    </source>
</evidence>
<evidence type="ECO:0000313" key="2">
    <source>
        <dbReference type="EMBL" id="CAG8977016.1"/>
    </source>
</evidence>
<feature type="region of interest" description="Disordered" evidence="1">
    <location>
        <begin position="44"/>
        <end position="68"/>
    </location>
</feature>
<reference evidence="2" key="1">
    <citation type="submission" date="2021-07" db="EMBL/GenBank/DDBJ databases">
        <authorList>
            <person name="Durling M."/>
        </authorList>
    </citation>
    <scope>NUCLEOTIDE SEQUENCE</scope>
</reference>
<feature type="compositionally biased region" description="Acidic residues" evidence="1">
    <location>
        <begin position="16"/>
        <end position="26"/>
    </location>
</feature>
<dbReference type="AlphaFoldDB" id="A0A9N9LT04"/>
<accession>A0A9N9LT04</accession>
<sequence>MQERATTKSFPSITESDAETEANVEDDELGNVLERIGRRGWTGILSGTRSCHHAGGPLDLPEIRDQRY</sequence>
<name>A0A9N9LT04_9HELO</name>
<feature type="region of interest" description="Disordered" evidence="1">
    <location>
        <begin position="1"/>
        <end position="26"/>
    </location>
</feature>
<gene>
    <name evidence="2" type="ORF">HYALB_00008874</name>
</gene>
<protein>
    <submittedName>
        <fullName evidence="2">Uncharacterized protein</fullName>
    </submittedName>
</protein>
<organism evidence="2 3">
    <name type="scientific">Hymenoscyphus albidus</name>
    <dbReference type="NCBI Taxonomy" id="595503"/>
    <lineage>
        <taxon>Eukaryota</taxon>
        <taxon>Fungi</taxon>
        <taxon>Dikarya</taxon>
        <taxon>Ascomycota</taxon>
        <taxon>Pezizomycotina</taxon>
        <taxon>Leotiomycetes</taxon>
        <taxon>Helotiales</taxon>
        <taxon>Helotiaceae</taxon>
        <taxon>Hymenoscyphus</taxon>
    </lineage>
</organism>